<dbReference type="InterPro" id="IPR037923">
    <property type="entry name" value="HTH-like"/>
</dbReference>
<dbReference type="InterPro" id="IPR018062">
    <property type="entry name" value="HTH_AraC-typ_CS"/>
</dbReference>
<keyword evidence="6" id="KW-1185">Reference proteome</keyword>
<protein>
    <submittedName>
        <fullName evidence="5">AraC family transcriptional regulator</fullName>
    </submittedName>
</protein>
<dbReference type="KEGG" id="palb:EJC50_05635"/>
<dbReference type="InterPro" id="IPR020449">
    <property type="entry name" value="Tscrpt_reg_AraC-type_HTH"/>
</dbReference>
<dbReference type="PROSITE" id="PS01124">
    <property type="entry name" value="HTH_ARAC_FAMILY_2"/>
    <property type="match status" value="1"/>
</dbReference>
<name>A0A3Q8X2W0_9BACL</name>
<dbReference type="InterPro" id="IPR009057">
    <property type="entry name" value="Homeodomain-like_sf"/>
</dbReference>
<keyword evidence="2" id="KW-0238">DNA-binding</keyword>
<proteinExistence type="predicted"/>
<feature type="domain" description="HTH araC/xylS-type" evidence="4">
    <location>
        <begin position="177"/>
        <end position="275"/>
    </location>
</feature>
<dbReference type="AlphaFoldDB" id="A0A3Q8X2W0"/>
<evidence type="ECO:0000256" key="2">
    <source>
        <dbReference type="ARBA" id="ARBA00023125"/>
    </source>
</evidence>
<dbReference type="EMBL" id="CP034437">
    <property type="protein sequence ID" value="AZN39203.1"/>
    <property type="molecule type" value="Genomic_DNA"/>
</dbReference>
<evidence type="ECO:0000256" key="1">
    <source>
        <dbReference type="ARBA" id="ARBA00023015"/>
    </source>
</evidence>
<dbReference type="PANTHER" id="PTHR43280">
    <property type="entry name" value="ARAC-FAMILY TRANSCRIPTIONAL REGULATOR"/>
    <property type="match status" value="1"/>
</dbReference>
<gene>
    <name evidence="5" type="ORF">EJC50_05635</name>
</gene>
<dbReference type="SUPFAM" id="SSF46689">
    <property type="entry name" value="Homeodomain-like"/>
    <property type="match status" value="2"/>
</dbReference>
<accession>A0A3Q8X2W0</accession>
<dbReference type="PRINTS" id="PR00032">
    <property type="entry name" value="HTHARAC"/>
</dbReference>
<dbReference type="PROSITE" id="PS00041">
    <property type="entry name" value="HTH_ARAC_FAMILY_1"/>
    <property type="match status" value="1"/>
</dbReference>
<keyword evidence="1" id="KW-0805">Transcription regulation</keyword>
<evidence type="ECO:0000313" key="6">
    <source>
        <dbReference type="Proteomes" id="UP000272528"/>
    </source>
</evidence>
<evidence type="ECO:0000313" key="5">
    <source>
        <dbReference type="EMBL" id="AZN39203.1"/>
    </source>
</evidence>
<evidence type="ECO:0000256" key="3">
    <source>
        <dbReference type="ARBA" id="ARBA00023163"/>
    </source>
</evidence>
<dbReference type="GO" id="GO:0043565">
    <property type="term" value="F:sequence-specific DNA binding"/>
    <property type="evidence" value="ECO:0007669"/>
    <property type="project" value="InterPro"/>
</dbReference>
<dbReference type="Gene3D" id="1.10.10.60">
    <property type="entry name" value="Homeodomain-like"/>
    <property type="match status" value="2"/>
</dbReference>
<sequence length="303" mass="34564">MEKTYNGIGVDNTVMKLPVVHLCGDFVVRRNWRLELRRLEQHELVYFPIGTGTTYHIAGKTYMLDKPCWVVTRAGMEHGYQFSESSATRHQFIHFTLEDSFELALLAADGPDVIPIREGGFQEHMIRHLIEVSYTGKDSSRRSGFLLAALLNELNQLSFAPKQKETVAGSSYSPMVNKALAYIRRHLTEPISVMEIASHCKLSQEHLSRLFAREVGIPLRQMIIQLRLERAAYHLRHSTLSINEIASQCGYSENHYFSRTFAAYFGISASAYRGKYASPSEGHVVYEHIDAQYPINTYIYVNP</sequence>
<dbReference type="OrthoDB" id="2541027at2"/>
<dbReference type="Pfam" id="PF12833">
    <property type="entry name" value="HTH_18"/>
    <property type="match status" value="1"/>
</dbReference>
<dbReference type="Proteomes" id="UP000272528">
    <property type="component" value="Chromosome"/>
</dbReference>
<organism evidence="5 6">
    <name type="scientific">Paenibacillus albus</name>
    <dbReference type="NCBI Taxonomy" id="2495582"/>
    <lineage>
        <taxon>Bacteria</taxon>
        <taxon>Bacillati</taxon>
        <taxon>Bacillota</taxon>
        <taxon>Bacilli</taxon>
        <taxon>Bacillales</taxon>
        <taxon>Paenibacillaceae</taxon>
        <taxon>Paenibacillus</taxon>
    </lineage>
</organism>
<dbReference type="InterPro" id="IPR018060">
    <property type="entry name" value="HTH_AraC"/>
</dbReference>
<dbReference type="PANTHER" id="PTHR43280:SF2">
    <property type="entry name" value="HTH-TYPE TRANSCRIPTIONAL REGULATOR EXSA"/>
    <property type="match status" value="1"/>
</dbReference>
<dbReference type="SMART" id="SM00342">
    <property type="entry name" value="HTH_ARAC"/>
    <property type="match status" value="1"/>
</dbReference>
<evidence type="ECO:0000259" key="4">
    <source>
        <dbReference type="PROSITE" id="PS01124"/>
    </source>
</evidence>
<dbReference type="SUPFAM" id="SSF51215">
    <property type="entry name" value="Regulatory protein AraC"/>
    <property type="match status" value="1"/>
</dbReference>
<dbReference type="GO" id="GO:0003700">
    <property type="term" value="F:DNA-binding transcription factor activity"/>
    <property type="evidence" value="ECO:0007669"/>
    <property type="project" value="InterPro"/>
</dbReference>
<keyword evidence="3" id="KW-0804">Transcription</keyword>
<reference evidence="6" key="1">
    <citation type="submission" date="2018-12" db="EMBL/GenBank/DDBJ databases">
        <title>Genome sequence of Peanibacillus sp.</title>
        <authorList>
            <person name="Subramani G."/>
            <person name="Srinivasan S."/>
            <person name="Kim M.K."/>
        </authorList>
    </citation>
    <scope>NUCLEOTIDE SEQUENCE [LARGE SCALE GENOMIC DNA]</scope>
    <source>
        <strain evidence="6">18JY67-1</strain>
    </source>
</reference>